<dbReference type="SMART" id="SM00516">
    <property type="entry name" value="SEC14"/>
    <property type="match status" value="1"/>
</dbReference>
<dbReference type="CDD" id="cd00170">
    <property type="entry name" value="SEC14"/>
    <property type="match status" value="1"/>
</dbReference>
<dbReference type="InterPro" id="IPR036273">
    <property type="entry name" value="CRAL/TRIO_N_dom_sf"/>
</dbReference>
<dbReference type="GO" id="GO:0016020">
    <property type="term" value="C:membrane"/>
    <property type="evidence" value="ECO:0007669"/>
    <property type="project" value="TreeGrafter"/>
</dbReference>
<dbReference type="Gene3D" id="3.40.525.10">
    <property type="entry name" value="CRAL-TRIO lipid binding domain"/>
    <property type="match status" value="1"/>
</dbReference>
<dbReference type="InterPro" id="IPR036865">
    <property type="entry name" value="CRAL-TRIO_dom_sf"/>
</dbReference>
<dbReference type="Pfam" id="PF00650">
    <property type="entry name" value="CRAL_TRIO"/>
    <property type="match status" value="1"/>
</dbReference>
<dbReference type="PANTHER" id="PTHR10174:SF213">
    <property type="entry name" value="CRAL-TRIO DOMAIN-CONTAINING PROTEIN"/>
    <property type="match status" value="1"/>
</dbReference>
<dbReference type="Proteomes" id="UP000614350">
    <property type="component" value="Unassembled WGS sequence"/>
</dbReference>
<dbReference type="AlphaFoldDB" id="A0A834JXM2"/>
<dbReference type="PROSITE" id="PS50191">
    <property type="entry name" value="CRAL_TRIO"/>
    <property type="match status" value="1"/>
</dbReference>
<comment type="caution">
    <text evidence="2">The sequence shown here is derived from an EMBL/GenBank/DDBJ whole genome shotgun (WGS) entry which is preliminary data.</text>
</comment>
<sequence length="331" mass="38588">MQLELKYDNLTKPEIVWTLTSEQSAAKVKVKTMFPTNTYSLKEAFKKNPDLKESDLQIIREWLDKQPHLPKIEDIYLVLFLNSNYYKLEPTKITIENFYTVRTHVPEFFSNRDPFLKEIRTQFNVISHIPLKKMTNEGYQIIFGNMIDPEPSHYVFYEGVKYFFMVAELANIKEGPTKGLVYIGDVQNLSLGHISRINLMGIKKFLYFIQEAAPIRLKQIHILNSTPAMELLMNMCKPFMKKELYEMIHFSTLQSLEKFIPVDALPNEIGGKGGNVKDLVNEQIKLLDENREWFLKEEITMRTNESLRVGKPKSSNDLFGVEGSFKKIEID</sequence>
<feature type="domain" description="CRAL-TRIO" evidence="1">
    <location>
        <begin position="162"/>
        <end position="277"/>
    </location>
</feature>
<dbReference type="GO" id="GO:1902936">
    <property type="term" value="F:phosphatidylinositol bisphosphate binding"/>
    <property type="evidence" value="ECO:0007669"/>
    <property type="project" value="TreeGrafter"/>
</dbReference>
<dbReference type="SUPFAM" id="SSF52087">
    <property type="entry name" value="CRAL/TRIO domain"/>
    <property type="match status" value="1"/>
</dbReference>
<keyword evidence="3" id="KW-1185">Reference proteome</keyword>
<gene>
    <name evidence="2" type="ORF">HZH66_007280</name>
</gene>
<dbReference type="InterPro" id="IPR001251">
    <property type="entry name" value="CRAL-TRIO_dom"/>
</dbReference>
<protein>
    <recommendedName>
        <fullName evidence="1">CRAL-TRIO domain-containing protein</fullName>
    </recommendedName>
</protein>
<dbReference type="SUPFAM" id="SSF46938">
    <property type="entry name" value="CRAL/TRIO N-terminal domain"/>
    <property type="match status" value="1"/>
</dbReference>
<proteinExistence type="predicted"/>
<organism evidence="2 3">
    <name type="scientific">Vespula vulgaris</name>
    <name type="common">Yellow jacket</name>
    <name type="synonym">Wasp</name>
    <dbReference type="NCBI Taxonomy" id="7454"/>
    <lineage>
        <taxon>Eukaryota</taxon>
        <taxon>Metazoa</taxon>
        <taxon>Ecdysozoa</taxon>
        <taxon>Arthropoda</taxon>
        <taxon>Hexapoda</taxon>
        <taxon>Insecta</taxon>
        <taxon>Pterygota</taxon>
        <taxon>Neoptera</taxon>
        <taxon>Endopterygota</taxon>
        <taxon>Hymenoptera</taxon>
        <taxon>Apocrita</taxon>
        <taxon>Aculeata</taxon>
        <taxon>Vespoidea</taxon>
        <taxon>Vespidae</taxon>
        <taxon>Vespinae</taxon>
        <taxon>Vespula</taxon>
    </lineage>
</organism>
<accession>A0A834JXM2</accession>
<evidence type="ECO:0000259" key="1">
    <source>
        <dbReference type="PROSITE" id="PS50191"/>
    </source>
</evidence>
<reference evidence="2" key="1">
    <citation type="journal article" date="2020" name="G3 (Bethesda)">
        <title>High-Quality Assemblies for Three Invasive Social Wasps from the &lt;i&gt;Vespula&lt;/i&gt; Genus.</title>
        <authorList>
            <person name="Harrop T.W.R."/>
            <person name="Guhlin J."/>
            <person name="McLaughlin G.M."/>
            <person name="Permina E."/>
            <person name="Stockwell P."/>
            <person name="Gilligan J."/>
            <person name="Le Lec M.F."/>
            <person name="Gruber M.A.M."/>
            <person name="Quinn O."/>
            <person name="Lovegrove M."/>
            <person name="Duncan E.J."/>
            <person name="Remnant E.J."/>
            <person name="Van Eeckhoven J."/>
            <person name="Graham B."/>
            <person name="Knapp R.A."/>
            <person name="Langford K.W."/>
            <person name="Kronenberg Z."/>
            <person name="Press M.O."/>
            <person name="Eacker S.M."/>
            <person name="Wilson-Rankin E.E."/>
            <person name="Purcell J."/>
            <person name="Lester P.J."/>
            <person name="Dearden P.K."/>
        </authorList>
    </citation>
    <scope>NUCLEOTIDE SEQUENCE</scope>
    <source>
        <strain evidence="2">Marl-1</strain>
    </source>
</reference>
<evidence type="ECO:0000313" key="3">
    <source>
        <dbReference type="Proteomes" id="UP000614350"/>
    </source>
</evidence>
<evidence type="ECO:0000313" key="2">
    <source>
        <dbReference type="EMBL" id="KAF7396418.1"/>
    </source>
</evidence>
<dbReference type="EMBL" id="JACSEA010000007">
    <property type="protein sequence ID" value="KAF7396418.1"/>
    <property type="molecule type" value="Genomic_DNA"/>
</dbReference>
<dbReference type="PANTHER" id="PTHR10174">
    <property type="entry name" value="ALPHA-TOCOPHEROL TRANSFER PROTEIN-RELATED"/>
    <property type="match status" value="1"/>
</dbReference>
<name>A0A834JXM2_VESVU</name>